<reference evidence="1" key="2">
    <citation type="submission" date="2023-12" db="EMBL/GenBank/DDBJ databases">
        <authorList>
            <person name="Sun Q."/>
            <person name="Inoue M."/>
        </authorList>
    </citation>
    <scope>NUCLEOTIDE SEQUENCE</scope>
    <source>
        <strain evidence="1">JCM 17590</strain>
    </source>
</reference>
<evidence type="ECO:0000313" key="1">
    <source>
        <dbReference type="EMBL" id="GAA4155920.1"/>
    </source>
</evidence>
<dbReference type="EMBL" id="BAABBV010000001">
    <property type="protein sequence ID" value="GAA4155920.1"/>
    <property type="molecule type" value="Genomic_DNA"/>
</dbReference>
<evidence type="ECO:0008006" key="3">
    <source>
        <dbReference type="Google" id="ProtNLM"/>
    </source>
</evidence>
<evidence type="ECO:0000313" key="2">
    <source>
        <dbReference type="Proteomes" id="UP001415169"/>
    </source>
</evidence>
<protein>
    <recommendedName>
        <fullName evidence="3">HK97 gp10 family phage protein</fullName>
    </recommendedName>
</protein>
<reference evidence="1" key="1">
    <citation type="journal article" date="2014" name="Int. J. Syst. Evol. Microbiol.">
        <title>Complete genome of a new Firmicutes species belonging to the dominant human colonic microbiota ('Ruminococcus bicirculans') reveals two chromosomes and a selective capacity to utilize plant glucans.</title>
        <authorList>
            <consortium name="NISC Comparative Sequencing Program"/>
            <person name="Wegmann U."/>
            <person name="Louis P."/>
            <person name="Goesmann A."/>
            <person name="Henrissat B."/>
            <person name="Duncan S.H."/>
            <person name="Flint H.J."/>
        </authorList>
    </citation>
    <scope>NUCLEOTIDE SEQUENCE</scope>
    <source>
        <strain evidence="1">JCM 17590</strain>
    </source>
</reference>
<accession>A0ABP7ZFF9</accession>
<keyword evidence="2" id="KW-1185">Reference proteome</keyword>
<dbReference type="RefSeq" id="WP_344790208.1">
    <property type="nucleotide sequence ID" value="NZ_BAABBV010000001.1"/>
</dbReference>
<sequence>MSDVQIIGANTPYPVKIEGLRDVQKALRNAGADLADMSDLMHSIGQIIVQDAHVPVRSGRLARTLRAGKGKTKAVVKLGSARVPYAGIIEYGWPQRHIRTGDHLNGARERDRGRIFETFETGLQKIVENNGLGS</sequence>
<gene>
    <name evidence="1" type="ORF">GCM10022286_05560</name>
</gene>
<dbReference type="Proteomes" id="UP001415169">
    <property type="component" value="Unassembled WGS sequence"/>
</dbReference>
<name>A0ABP7ZFF9_9MICO</name>
<organism evidence="1 2">
    <name type="scientific">Gryllotalpicola daejeonensis</name>
    <dbReference type="NCBI Taxonomy" id="993087"/>
    <lineage>
        <taxon>Bacteria</taxon>
        <taxon>Bacillati</taxon>
        <taxon>Actinomycetota</taxon>
        <taxon>Actinomycetes</taxon>
        <taxon>Micrococcales</taxon>
        <taxon>Microbacteriaceae</taxon>
        <taxon>Gryllotalpicola</taxon>
    </lineage>
</organism>
<comment type="caution">
    <text evidence="1">The sequence shown here is derived from an EMBL/GenBank/DDBJ whole genome shotgun (WGS) entry which is preliminary data.</text>
</comment>
<proteinExistence type="predicted"/>